<dbReference type="Proteomes" id="UP000262825">
    <property type="component" value="Unassembled WGS sequence"/>
</dbReference>
<keyword evidence="2" id="KW-0812">Transmembrane</keyword>
<organism evidence="4 5">
    <name type="scientific">Saccharomycodes ludwigii</name>
    <dbReference type="NCBI Taxonomy" id="36035"/>
    <lineage>
        <taxon>Eukaryota</taxon>
        <taxon>Fungi</taxon>
        <taxon>Dikarya</taxon>
        <taxon>Ascomycota</taxon>
        <taxon>Saccharomycotina</taxon>
        <taxon>Saccharomycetes</taxon>
        <taxon>Saccharomycodales</taxon>
        <taxon>Saccharomycodaceae</taxon>
        <taxon>Saccharomycodes</taxon>
    </lineage>
</organism>
<accession>A0A376B6V1</accession>
<gene>
    <name evidence="4" type="ORF">SCODWIG_02122</name>
</gene>
<evidence type="ECO:0000256" key="3">
    <source>
        <dbReference type="SAM" id="SignalP"/>
    </source>
</evidence>
<evidence type="ECO:0000256" key="2">
    <source>
        <dbReference type="SAM" id="Phobius"/>
    </source>
</evidence>
<feature type="signal peptide" evidence="3">
    <location>
        <begin position="1"/>
        <end position="24"/>
    </location>
</feature>
<proteinExistence type="predicted"/>
<name>A0A376B6V1_9ASCO</name>
<feature type="chain" id="PRO_5016853295" evidence="3">
    <location>
        <begin position="25"/>
        <end position="243"/>
    </location>
</feature>
<evidence type="ECO:0000256" key="1">
    <source>
        <dbReference type="SAM" id="MobiDB-lite"/>
    </source>
</evidence>
<dbReference type="InterPro" id="IPR000992">
    <property type="entry name" value="SRP1_TIP1"/>
</dbReference>
<feature type="transmembrane region" description="Helical" evidence="2">
    <location>
        <begin position="212"/>
        <end position="242"/>
    </location>
</feature>
<dbReference type="AlphaFoldDB" id="A0A376B6V1"/>
<keyword evidence="5" id="KW-1185">Reference proteome</keyword>
<reference evidence="5" key="1">
    <citation type="submission" date="2018-06" db="EMBL/GenBank/DDBJ databases">
        <authorList>
            <person name="Guldener U."/>
        </authorList>
    </citation>
    <scope>NUCLEOTIDE SEQUENCE [LARGE SCALE GENOMIC DNA]</scope>
    <source>
        <strain evidence="5">UTAD17</strain>
    </source>
</reference>
<protein>
    <submittedName>
        <fullName evidence="4">Uncharacterized protein</fullName>
    </submittedName>
</protein>
<sequence>MTRLLYTLKFLFCVLSLTTQFSLATTISKAPVTTTSVSTEIIELARSKAAQYDMPIISAFLADYNSDDIKYLSYLNENSKTLPQDIINYLYRIITISQYDSLQQDMASTFPFDEFQTFVQPFPWYSNILKSANATTFYVPEDFESTIHIETTSVVSANIGTTNMTSISKNTDNTVVTKTSTISTESNKSSTSNSSESSGTISTKSSNGGSRVIMGFVPAFSSSPLIILTLLSSCLLLPFFLII</sequence>
<evidence type="ECO:0000313" key="4">
    <source>
        <dbReference type="EMBL" id="SSD60361.1"/>
    </source>
</evidence>
<keyword evidence="3" id="KW-0732">Signal</keyword>
<dbReference type="Pfam" id="PF00660">
    <property type="entry name" value="SRP1_TIP1"/>
    <property type="match status" value="1"/>
</dbReference>
<keyword evidence="2" id="KW-0472">Membrane</keyword>
<dbReference type="EMBL" id="UFAJ01000335">
    <property type="protein sequence ID" value="SSD60361.1"/>
    <property type="molecule type" value="Genomic_DNA"/>
</dbReference>
<feature type="region of interest" description="Disordered" evidence="1">
    <location>
        <begin position="179"/>
        <end position="206"/>
    </location>
</feature>
<evidence type="ECO:0000313" key="5">
    <source>
        <dbReference type="Proteomes" id="UP000262825"/>
    </source>
</evidence>
<dbReference type="VEuPathDB" id="FungiDB:SCODWIG_02122"/>
<keyword evidence="2" id="KW-1133">Transmembrane helix</keyword>